<evidence type="ECO:0000313" key="2">
    <source>
        <dbReference type="Proteomes" id="UP000327085"/>
    </source>
</evidence>
<sequence length="52" mass="5750">MVSSRSLLSSLVYSASGLAQTSPRKYGIKQQLGCCRVFSVNEEQLRPFNPTN</sequence>
<reference evidence="2" key="1">
    <citation type="journal article" date="2020" name="Plant J.">
        <title>Transposons played a major role in the diversification between the closely related almond and peach genomes: results from the almond genome sequence.</title>
        <authorList>
            <person name="Alioto T."/>
            <person name="Alexiou K.G."/>
            <person name="Bardil A."/>
            <person name="Barteri F."/>
            <person name="Castanera R."/>
            <person name="Cruz F."/>
            <person name="Dhingra A."/>
            <person name="Duval H."/>
            <person name="Fernandez I Marti A."/>
            <person name="Frias L."/>
            <person name="Galan B."/>
            <person name="Garcia J.L."/>
            <person name="Howad W."/>
            <person name="Gomez-Garrido J."/>
            <person name="Gut M."/>
            <person name="Julca I."/>
            <person name="Morata J."/>
            <person name="Puigdomenech P."/>
            <person name="Ribeca P."/>
            <person name="Rubio Cabetas M.J."/>
            <person name="Vlasova A."/>
            <person name="Wirthensohn M."/>
            <person name="Garcia-Mas J."/>
            <person name="Gabaldon T."/>
            <person name="Casacuberta J.M."/>
            <person name="Arus P."/>
        </authorList>
    </citation>
    <scope>NUCLEOTIDE SEQUENCE [LARGE SCALE GENOMIC DNA]</scope>
    <source>
        <strain evidence="2">cv. Texas</strain>
    </source>
</reference>
<dbReference type="InParanoid" id="A0A5E4ETA8"/>
<organism evidence="1 2">
    <name type="scientific">Prunus dulcis</name>
    <name type="common">Almond</name>
    <name type="synonym">Amygdalus dulcis</name>
    <dbReference type="NCBI Taxonomy" id="3755"/>
    <lineage>
        <taxon>Eukaryota</taxon>
        <taxon>Viridiplantae</taxon>
        <taxon>Streptophyta</taxon>
        <taxon>Embryophyta</taxon>
        <taxon>Tracheophyta</taxon>
        <taxon>Spermatophyta</taxon>
        <taxon>Magnoliopsida</taxon>
        <taxon>eudicotyledons</taxon>
        <taxon>Gunneridae</taxon>
        <taxon>Pentapetalae</taxon>
        <taxon>rosids</taxon>
        <taxon>fabids</taxon>
        <taxon>Rosales</taxon>
        <taxon>Rosaceae</taxon>
        <taxon>Amygdaloideae</taxon>
        <taxon>Amygdaleae</taxon>
        <taxon>Prunus</taxon>
    </lineage>
</organism>
<dbReference type="AlphaFoldDB" id="A0A5E4ETA8"/>
<name>A0A5E4ETA8_PRUDU</name>
<dbReference type="EMBL" id="CABIKO010000029">
    <property type="protein sequence ID" value="VVA18350.1"/>
    <property type="molecule type" value="Genomic_DNA"/>
</dbReference>
<dbReference type="Gramene" id="VVA18350">
    <property type="protein sequence ID" value="VVA18350"/>
    <property type="gene ID" value="Prudul26B014504"/>
</dbReference>
<accession>A0A5E4ETA8</accession>
<evidence type="ECO:0000313" key="1">
    <source>
        <dbReference type="EMBL" id="VVA18350.1"/>
    </source>
</evidence>
<gene>
    <name evidence="1" type="ORF">ALMOND_2B014504</name>
</gene>
<dbReference type="Proteomes" id="UP000327085">
    <property type="component" value="Chromosome 8"/>
</dbReference>
<protein>
    <submittedName>
        <fullName evidence="1">Uncharacterized protein</fullName>
    </submittedName>
</protein>
<proteinExistence type="predicted"/>